<evidence type="ECO:0000256" key="2">
    <source>
        <dbReference type="SAM" id="SignalP"/>
    </source>
</evidence>
<dbReference type="AlphaFoldDB" id="A0A5N5WI68"/>
<dbReference type="Proteomes" id="UP000327000">
    <property type="component" value="Unassembled WGS sequence"/>
</dbReference>
<keyword evidence="4" id="KW-1185">Reference proteome</keyword>
<comment type="caution">
    <text evidence="3">The sequence shown here is derived from an EMBL/GenBank/DDBJ whole genome shotgun (WGS) entry which is preliminary data.</text>
</comment>
<gene>
    <name evidence="3" type="ORF">FRZ00_00765</name>
</gene>
<keyword evidence="2" id="KW-0732">Signal</keyword>
<sequence>MLHHAGSGPRPPSRARYVRILPAALACAFLATACGGGGGGGRPDDGPAPRPGGGVTVSYRAADSGDAEHLAFLRRRRLAERVADDLNATLRLPRRIAVVGRSCAEDDVPEYDPETGRVGLCYGYVGEVRAMFRAAHDPDVPGRTAGVITETLYHEVAHALIDRLDLRFTGREEDVADQFAAYRLLAQGAEGRAALRAAADNYAQYAADDPPDGDPSDEHAPDAVRSANYLCYLHGSAGGREPVDGRRLTRERAEQCADEYSALRRGWDALLKPYAVRGE</sequence>
<evidence type="ECO:0008006" key="5">
    <source>
        <dbReference type="Google" id="ProtNLM"/>
    </source>
</evidence>
<protein>
    <recommendedName>
        <fullName evidence="5">Metallopeptidase DUF4344</fullName>
    </recommendedName>
</protein>
<dbReference type="OrthoDB" id="935695at2"/>
<dbReference type="Pfam" id="PF14247">
    <property type="entry name" value="DUF4344"/>
    <property type="match status" value="1"/>
</dbReference>
<evidence type="ECO:0000313" key="4">
    <source>
        <dbReference type="Proteomes" id="UP000327000"/>
    </source>
</evidence>
<evidence type="ECO:0000256" key="1">
    <source>
        <dbReference type="SAM" id="MobiDB-lite"/>
    </source>
</evidence>
<accession>A0A5N5WI68</accession>
<dbReference type="EMBL" id="VOKX01000001">
    <property type="protein sequence ID" value="KAB7852771.1"/>
    <property type="molecule type" value="Genomic_DNA"/>
</dbReference>
<reference evidence="3 4" key="1">
    <citation type="journal article" date="2019" name="Microb. Cell Fact.">
        <title>Exploring novel herbicidin analogues by transcriptional regulator overexpression and MS/MS molecular networking.</title>
        <authorList>
            <person name="Shi Y."/>
            <person name="Gu R."/>
            <person name="Li Y."/>
            <person name="Wang X."/>
            <person name="Ren W."/>
            <person name="Li X."/>
            <person name="Wang L."/>
            <person name="Xie Y."/>
            <person name="Hong B."/>
        </authorList>
    </citation>
    <scope>NUCLEOTIDE SEQUENCE [LARGE SCALE GENOMIC DNA]</scope>
    <source>
        <strain evidence="3 4">US-43</strain>
    </source>
</reference>
<feature type="signal peptide" evidence="2">
    <location>
        <begin position="1"/>
        <end position="33"/>
    </location>
</feature>
<dbReference type="RefSeq" id="WP_004946156.1">
    <property type="nucleotide sequence ID" value="NZ_JBFADJ010000004.1"/>
</dbReference>
<feature type="chain" id="PRO_5038504264" description="Metallopeptidase DUF4344" evidence="2">
    <location>
        <begin position="34"/>
        <end position="279"/>
    </location>
</feature>
<proteinExistence type="predicted"/>
<dbReference type="InterPro" id="IPR025644">
    <property type="entry name" value="DUF4344"/>
</dbReference>
<organism evidence="3 4">
    <name type="scientific">Streptomyces mobaraensis</name>
    <name type="common">Streptoverticillium mobaraense</name>
    <dbReference type="NCBI Taxonomy" id="35621"/>
    <lineage>
        <taxon>Bacteria</taxon>
        <taxon>Bacillati</taxon>
        <taxon>Actinomycetota</taxon>
        <taxon>Actinomycetes</taxon>
        <taxon>Kitasatosporales</taxon>
        <taxon>Streptomycetaceae</taxon>
        <taxon>Streptomyces</taxon>
    </lineage>
</organism>
<feature type="region of interest" description="Disordered" evidence="1">
    <location>
        <begin position="38"/>
        <end position="57"/>
    </location>
</feature>
<evidence type="ECO:0000313" key="3">
    <source>
        <dbReference type="EMBL" id="KAB7852771.1"/>
    </source>
</evidence>
<name>A0A5N5WI68_STRMB</name>